<gene>
    <name evidence="2" type="ORF">M1K48_02305</name>
</gene>
<keyword evidence="3" id="KW-1185">Reference proteome</keyword>
<dbReference type="RefSeq" id="WP_249504275.1">
    <property type="nucleotide sequence ID" value="NZ_CP097253.1"/>
</dbReference>
<name>A0ABY5MVK3_9SPHN</name>
<reference evidence="2 3" key="1">
    <citation type="submission" date="2022-05" db="EMBL/GenBank/DDBJ databases">
        <title>S8-45 Sphingomonas ultraviolaceadurans.</title>
        <authorList>
            <person name="Liu Y."/>
        </authorList>
    </citation>
    <scope>NUCLEOTIDE SEQUENCE [LARGE SCALE GENOMIC DNA]</scope>
    <source>
        <strain evidence="2 3">S8-45</strain>
    </source>
</reference>
<sequence length="277" mass="30186">MRLAAILIAAAWGGVASAAPPPPPVHPPGLATSLEGYDLRGLYASYFLWLNRSREGAIRAAIPFQLTWNERTYWSTVARSHIDDYDFGTVRADVLDRYCKGKRFRGEQATDCLYRYRFAFVPLFPLSEERAAKIAGSFRPAKIVAALKRSGIAAKSLYPWDPKVVAVFGEVTEPDDFYRGEMEVHDVSSARCEGLEKAVALLDTVPVNLNASARRNGPGDIMPPHGAMTRIEVNGADPSGGEVWLKGATALQPLMKPIWEAVEACSPSSFLKASSAG</sequence>
<accession>A0ABY5MVK3</accession>
<evidence type="ECO:0000313" key="2">
    <source>
        <dbReference type="EMBL" id="UUR08499.1"/>
    </source>
</evidence>
<organism evidence="2 3">
    <name type="scientific">Sphingomonas glaciei</name>
    <dbReference type="NCBI Taxonomy" id="2938948"/>
    <lineage>
        <taxon>Bacteria</taxon>
        <taxon>Pseudomonadati</taxon>
        <taxon>Pseudomonadota</taxon>
        <taxon>Alphaproteobacteria</taxon>
        <taxon>Sphingomonadales</taxon>
        <taxon>Sphingomonadaceae</taxon>
        <taxon>Sphingomonas</taxon>
    </lineage>
</organism>
<feature type="signal peptide" evidence="1">
    <location>
        <begin position="1"/>
        <end position="18"/>
    </location>
</feature>
<proteinExistence type="predicted"/>
<keyword evidence="1" id="KW-0732">Signal</keyword>
<protein>
    <submittedName>
        <fullName evidence="2">Uncharacterized protein</fullName>
    </submittedName>
</protein>
<evidence type="ECO:0000256" key="1">
    <source>
        <dbReference type="SAM" id="SignalP"/>
    </source>
</evidence>
<feature type="chain" id="PRO_5045386203" evidence="1">
    <location>
        <begin position="19"/>
        <end position="277"/>
    </location>
</feature>
<evidence type="ECO:0000313" key="3">
    <source>
        <dbReference type="Proteomes" id="UP000831921"/>
    </source>
</evidence>
<dbReference type="EMBL" id="CP097253">
    <property type="protein sequence ID" value="UUR08499.1"/>
    <property type="molecule type" value="Genomic_DNA"/>
</dbReference>
<dbReference type="Proteomes" id="UP000831921">
    <property type="component" value="Chromosome"/>
</dbReference>